<accession>A0A9P0J8F0</accession>
<gene>
    <name evidence="2" type="ORF">APHIGO_LOCUS8859</name>
</gene>
<keyword evidence="1" id="KW-1133">Transmembrane helix</keyword>
<feature type="transmembrane region" description="Helical" evidence="1">
    <location>
        <begin position="19"/>
        <end position="38"/>
    </location>
</feature>
<organism evidence="2 3">
    <name type="scientific">Aphis gossypii</name>
    <name type="common">Cotton aphid</name>
    <dbReference type="NCBI Taxonomy" id="80765"/>
    <lineage>
        <taxon>Eukaryota</taxon>
        <taxon>Metazoa</taxon>
        <taxon>Ecdysozoa</taxon>
        <taxon>Arthropoda</taxon>
        <taxon>Hexapoda</taxon>
        <taxon>Insecta</taxon>
        <taxon>Pterygota</taxon>
        <taxon>Neoptera</taxon>
        <taxon>Paraneoptera</taxon>
        <taxon>Hemiptera</taxon>
        <taxon>Sternorrhyncha</taxon>
        <taxon>Aphidomorpha</taxon>
        <taxon>Aphidoidea</taxon>
        <taxon>Aphididae</taxon>
        <taxon>Aphidini</taxon>
        <taxon>Aphis</taxon>
        <taxon>Aphis</taxon>
    </lineage>
</organism>
<keyword evidence="1" id="KW-0812">Transmembrane</keyword>
<keyword evidence="3" id="KW-1185">Reference proteome</keyword>
<keyword evidence="1" id="KW-0472">Membrane</keyword>
<evidence type="ECO:0000313" key="3">
    <source>
        <dbReference type="Proteomes" id="UP001154329"/>
    </source>
</evidence>
<dbReference type="AlphaFoldDB" id="A0A9P0J8F0"/>
<reference evidence="2" key="1">
    <citation type="submission" date="2022-02" db="EMBL/GenBank/DDBJ databases">
        <authorList>
            <person name="King R."/>
        </authorList>
    </citation>
    <scope>NUCLEOTIDE SEQUENCE</scope>
</reference>
<protein>
    <submittedName>
        <fullName evidence="2">Uncharacterized protein</fullName>
    </submittedName>
</protein>
<sequence length="145" mass="17444">MQALCSNEFYSRRFKYFKIVFEAFARELLSYLLILYYGDTRSHHHFTGSNDRPPLTFLQLEVYLYIIFVIIFILYSFLYYFTSAEVYTIRSSILPTISSPSPNLPRMSRCWRLRKLRFLFAYSVRLSHAGQRRESFSRHKKSSFV</sequence>
<dbReference type="EMBL" id="OU899036">
    <property type="protein sequence ID" value="CAH1732353.1"/>
    <property type="molecule type" value="Genomic_DNA"/>
</dbReference>
<evidence type="ECO:0000313" key="2">
    <source>
        <dbReference type="EMBL" id="CAH1732353.1"/>
    </source>
</evidence>
<evidence type="ECO:0000256" key="1">
    <source>
        <dbReference type="SAM" id="Phobius"/>
    </source>
</evidence>
<feature type="transmembrane region" description="Helical" evidence="1">
    <location>
        <begin position="62"/>
        <end position="81"/>
    </location>
</feature>
<dbReference type="Proteomes" id="UP001154329">
    <property type="component" value="Chromosome 3"/>
</dbReference>
<reference evidence="2" key="2">
    <citation type="submission" date="2022-10" db="EMBL/GenBank/DDBJ databases">
        <authorList>
            <consortium name="ENA_rothamsted_submissions"/>
            <consortium name="culmorum"/>
            <person name="King R."/>
        </authorList>
    </citation>
    <scope>NUCLEOTIDE SEQUENCE</scope>
</reference>
<name>A0A9P0J8F0_APHGO</name>
<proteinExistence type="predicted"/>